<organism evidence="1 2">
    <name type="scientific">Tuber borchii</name>
    <name type="common">White truffle</name>
    <dbReference type="NCBI Taxonomy" id="42251"/>
    <lineage>
        <taxon>Eukaryota</taxon>
        <taxon>Fungi</taxon>
        <taxon>Dikarya</taxon>
        <taxon>Ascomycota</taxon>
        <taxon>Pezizomycotina</taxon>
        <taxon>Pezizomycetes</taxon>
        <taxon>Pezizales</taxon>
        <taxon>Tuberaceae</taxon>
        <taxon>Tuber</taxon>
    </lineage>
</organism>
<protein>
    <submittedName>
        <fullName evidence="1">Uncharacterized protein</fullName>
    </submittedName>
</protein>
<keyword evidence="2" id="KW-1185">Reference proteome</keyword>
<name>A0A2T6ZC63_TUBBO</name>
<evidence type="ECO:0000313" key="2">
    <source>
        <dbReference type="Proteomes" id="UP000244722"/>
    </source>
</evidence>
<gene>
    <name evidence="1" type="ORF">B9Z19DRAFT_1095831</name>
</gene>
<dbReference type="AlphaFoldDB" id="A0A2T6ZC63"/>
<reference evidence="1 2" key="1">
    <citation type="submission" date="2017-04" db="EMBL/GenBank/DDBJ databases">
        <title>Draft genome sequence of Tuber borchii Vittad., a whitish edible truffle.</title>
        <authorList>
            <consortium name="DOE Joint Genome Institute"/>
            <person name="Murat C."/>
            <person name="Kuo A."/>
            <person name="Barry K.W."/>
            <person name="Clum A."/>
            <person name="Dockter R.B."/>
            <person name="Fauchery L."/>
            <person name="Iotti M."/>
            <person name="Kohler A."/>
            <person name="Labutti K."/>
            <person name="Lindquist E.A."/>
            <person name="Lipzen A."/>
            <person name="Ohm R.A."/>
            <person name="Wang M."/>
            <person name="Grigoriev I.V."/>
            <person name="Zambonelli A."/>
            <person name="Martin F.M."/>
        </authorList>
    </citation>
    <scope>NUCLEOTIDE SEQUENCE [LARGE SCALE GENOMIC DNA]</scope>
    <source>
        <strain evidence="1 2">Tbo3840</strain>
    </source>
</reference>
<accession>A0A2T6ZC63</accession>
<dbReference type="EMBL" id="NESQ01000414">
    <property type="protein sequence ID" value="PUU73085.1"/>
    <property type="molecule type" value="Genomic_DNA"/>
</dbReference>
<evidence type="ECO:0000313" key="1">
    <source>
        <dbReference type="EMBL" id="PUU73085.1"/>
    </source>
</evidence>
<sequence>MCSVSANAQFNPPCQKFRAVRTLVLKSQDYPCSLETQRRAQDPPLSLCLTHTKEV</sequence>
<dbReference type="Proteomes" id="UP000244722">
    <property type="component" value="Unassembled WGS sequence"/>
</dbReference>
<proteinExistence type="predicted"/>
<comment type="caution">
    <text evidence="1">The sequence shown here is derived from an EMBL/GenBank/DDBJ whole genome shotgun (WGS) entry which is preliminary data.</text>
</comment>